<gene>
    <name evidence="1" type="ORF">lpari_03252</name>
</gene>
<reference evidence="1 2" key="1">
    <citation type="submission" date="2016-02" db="EMBL/GenBank/DDBJ databases">
        <title>Secondary metabolites in Legionella.</title>
        <authorList>
            <person name="Tobias N.J."/>
            <person name="Bode H.B."/>
        </authorList>
    </citation>
    <scope>NUCLEOTIDE SEQUENCE [LARGE SCALE GENOMIC DNA]</scope>
    <source>
        <strain evidence="1 2">DSM 19216</strain>
    </source>
</reference>
<evidence type="ECO:0000313" key="2">
    <source>
        <dbReference type="Proteomes" id="UP000095229"/>
    </source>
</evidence>
<accession>A0A1E5JMH9</accession>
<dbReference type="AlphaFoldDB" id="A0A1E5JMH9"/>
<organism evidence="1 2">
    <name type="scientific">Legionella parisiensis</name>
    <dbReference type="NCBI Taxonomy" id="45071"/>
    <lineage>
        <taxon>Bacteria</taxon>
        <taxon>Pseudomonadati</taxon>
        <taxon>Pseudomonadota</taxon>
        <taxon>Gammaproteobacteria</taxon>
        <taxon>Legionellales</taxon>
        <taxon>Legionellaceae</taxon>
        <taxon>Legionella</taxon>
    </lineage>
</organism>
<sequence>MFIPDNATPSNPSETTFLIPVTLIQKSGSVDGYLSVLLNQQNQFEVVGFQNAIGSSNTVVKLAALDQRSSVSIRSYAQVNSVWGLTQTTNRVNYPFTISFGGVSSDLNAFRFLAGDTTGVLIISPTFKSYQAVVITAWVSVLLLIFEFSDLDASSGALDYEIHSSRFRVKSPNPTLLQVIRSQQLNLHKLKQAILHHAH</sequence>
<proteinExistence type="predicted"/>
<dbReference type="OrthoDB" id="5507507at2"/>
<keyword evidence="2" id="KW-1185">Reference proteome</keyword>
<protein>
    <submittedName>
        <fullName evidence="1">Uncharacterized protein</fullName>
    </submittedName>
</protein>
<evidence type="ECO:0000313" key="1">
    <source>
        <dbReference type="EMBL" id="OEH45739.1"/>
    </source>
</evidence>
<dbReference type="EMBL" id="LSOG01000088">
    <property type="protein sequence ID" value="OEH45739.1"/>
    <property type="molecule type" value="Genomic_DNA"/>
</dbReference>
<comment type="caution">
    <text evidence="1">The sequence shown here is derived from an EMBL/GenBank/DDBJ whole genome shotgun (WGS) entry which is preliminary data.</text>
</comment>
<name>A0A1E5JMH9_9GAMM</name>
<dbReference type="RefSeq" id="WP_058518739.1">
    <property type="nucleotide sequence ID" value="NZ_CAAAIE010000001.1"/>
</dbReference>
<dbReference type="Proteomes" id="UP000095229">
    <property type="component" value="Unassembled WGS sequence"/>
</dbReference>